<evidence type="ECO:0000313" key="2">
    <source>
        <dbReference type="Proteomes" id="UP001519460"/>
    </source>
</evidence>
<dbReference type="EMBL" id="JACVVK020000155">
    <property type="protein sequence ID" value="KAK7488122.1"/>
    <property type="molecule type" value="Genomic_DNA"/>
</dbReference>
<evidence type="ECO:0000313" key="1">
    <source>
        <dbReference type="EMBL" id="KAK7488122.1"/>
    </source>
</evidence>
<proteinExistence type="predicted"/>
<gene>
    <name evidence="1" type="ORF">BaRGS_00020713</name>
</gene>
<dbReference type="AlphaFoldDB" id="A0ABD0KM09"/>
<reference evidence="1 2" key="1">
    <citation type="journal article" date="2023" name="Sci. Data">
        <title>Genome assembly of the Korean intertidal mud-creeper Batillaria attramentaria.</title>
        <authorList>
            <person name="Patra A.K."/>
            <person name="Ho P.T."/>
            <person name="Jun S."/>
            <person name="Lee S.J."/>
            <person name="Kim Y."/>
            <person name="Won Y.J."/>
        </authorList>
    </citation>
    <scope>NUCLEOTIDE SEQUENCE [LARGE SCALE GENOMIC DNA]</scope>
    <source>
        <strain evidence="1">Wonlab-2016</strain>
    </source>
</reference>
<sequence>MGSKEPTGIKTHPFTARPSGNRIRLADFLSVSGIPKYPPSIDCLVALCETENQSVTNLKQKRACQGNQRSPTLFAFLSCVEEDLSTVDPS</sequence>
<dbReference type="Proteomes" id="UP001519460">
    <property type="component" value="Unassembled WGS sequence"/>
</dbReference>
<accession>A0ABD0KM09</accession>
<name>A0ABD0KM09_9CAEN</name>
<protein>
    <submittedName>
        <fullName evidence="1">Uncharacterized protein</fullName>
    </submittedName>
</protein>
<keyword evidence="2" id="KW-1185">Reference proteome</keyword>
<organism evidence="1 2">
    <name type="scientific">Batillaria attramentaria</name>
    <dbReference type="NCBI Taxonomy" id="370345"/>
    <lineage>
        <taxon>Eukaryota</taxon>
        <taxon>Metazoa</taxon>
        <taxon>Spiralia</taxon>
        <taxon>Lophotrochozoa</taxon>
        <taxon>Mollusca</taxon>
        <taxon>Gastropoda</taxon>
        <taxon>Caenogastropoda</taxon>
        <taxon>Sorbeoconcha</taxon>
        <taxon>Cerithioidea</taxon>
        <taxon>Batillariidae</taxon>
        <taxon>Batillaria</taxon>
    </lineage>
</organism>
<comment type="caution">
    <text evidence="1">The sequence shown here is derived from an EMBL/GenBank/DDBJ whole genome shotgun (WGS) entry which is preliminary data.</text>
</comment>